<proteinExistence type="predicted"/>
<keyword evidence="2" id="KW-1185">Reference proteome</keyword>
<dbReference type="EMBL" id="ANOG01000851">
    <property type="protein sequence ID" value="EMI17157.1"/>
    <property type="molecule type" value="Genomic_DNA"/>
</dbReference>
<dbReference type="InterPro" id="IPR014942">
    <property type="entry name" value="AbiEii"/>
</dbReference>
<sequence>MAASVRGRLMNQSKQSGRPFQELLTYFAMERFLFRLSQSPYADRFVLKGALMFAVWGAPQSRATRDIDLLAHAENSVDAMTEIMRSVCEQSVAEDGIVFLPETVKGIVIKEDSDYEGVRVTFVATIQNARVPMQIDIGFGDVIHPSATAIVYPGMLDFETPELSGYPRETVIAEKFEAMTQLGQLNSRMKDFYDILILSRQFDFDGKTLSTAIKMTFANARPRFKPSRSG</sequence>
<evidence type="ECO:0000313" key="2">
    <source>
        <dbReference type="Proteomes" id="UP000011991"/>
    </source>
</evidence>
<accession>M5RP44</accession>
<reference evidence="1 2" key="1">
    <citation type="journal article" date="2013" name="Mar. Genomics">
        <title>Expression of sulfatases in Rhodopirellula baltica and the diversity of sulfatases in the genus Rhodopirellula.</title>
        <authorList>
            <person name="Wegner C.E."/>
            <person name="Richter-Heitmann T."/>
            <person name="Klindworth A."/>
            <person name="Klockow C."/>
            <person name="Richter M."/>
            <person name="Achstetter T."/>
            <person name="Glockner F.O."/>
            <person name="Harder J."/>
        </authorList>
    </citation>
    <scope>NUCLEOTIDE SEQUENCE [LARGE SCALE GENOMIC DNA]</scope>
    <source>
        <strain evidence="1 2">SM1</strain>
    </source>
</reference>
<gene>
    <name evidence="1" type="ORF">RMSM_05918</name>
</gene>
<dbReference type="Proteomes" id="UP000011991">
    <property type="component" value="Unassembled WGS sequence"/>
</dbReference>
<protein>
    <submittedName>
        <fullName evidence="1">Protein containing DUF1814</fullName>
    </submittedName>
</protein>
<dbReference type="AlphaFoldDB" id="M5RP44"/>
<comment type="caution">
    <text evidence="1">The sequence shown here is derived from an EMBL/GenBank/DDBJ whole genome shotgun (WGS) entry which is preliminary data.</text>
</comment>
<dbReference type="PATRIC" id="fig|1265738.3.peg.5908"/>
<organism evidence="1 2">
    <name type="scientific">Rhodopirellula maiorica SM1</name>
    <dbReference type="NCBI Taxonomy" id="1265738"/>
    <lineage>
        <taxon>Bacteria</taxon>
        <taxon>Pseudomonadati</taxon>
        <taxon>Planctomycetota</taxon>
        <taxon>Planctomycetia</taxon>
        <taxon>Pirellulales</taxon>
        <taxon>Pirellulaceae</taxon>
        <taxon>Novipirellula</taxon>
    </lineage>
</organism>
<evidence type="ECO:0000313" key="1">
    <source>
        <dbReference type="EMBL" id="EMI17157.1"/>
    </source>
</evidence>
<name>M5RP44_9BACT</name>
<dbReference type="Pfam" id="PF08843">
    <property type="entry name" value="AbiEii"/>
    <property type="match status" value="1"/>
</dbReference>